<dbReference type="SUPFAM" id="SSF56801">
    <property type="entry name" value="Acetyl-CoA synthetase-like"/>
    <property type="match status" value="1"/>
</dbReference>
<keyword evidence="4" id="KW-0276">Fatty acid metabolism</keyword>
<dbReference type="GO" id="GO:0030182">
    <property type="term" value="P:neuron differentiation"/>
    <property type="evidence" value="ECO:0007669"/>
    <property type="project" value="TreeGrafter"/>
</dbReference>
<evidence type="ECO:0000256" key="1">
    <source>
        <dbReference type="ARBA" id="ARBA00006432"/>
    </source>
</evidence>
<dbReference type="GO" id="GO:0004467">
    <property type="term" value="F:long-chain fatty acid-CoA ligase activity"/>
    <property type="evidence" value="ECO:0007669"/>
    <property type="project" value="UniProtKB-EC"/>
</dbReference>
<organism evidence="9 10">
    <name type="scientific">Parastrongyloides trichosuri</name>
    <name type="common">Possum-specific nematode worm</name>
    <dbReference type="NCBI Taxonomy" id="131310"/>
    <lineage>
        <taxon>Eukaryota</taxon>
        <taxon>Metazoa</taxon>
        <taxon>Ecdysozoa</taxon>
        <taxon>Nematoda</taxon>
        <taxon>Chromadorea</taxon>
        <taxon>Rhabditida</taxon>
        <taxon>Tylenchina</taxon>
        <taxon>Panagrolaimomorpha</taxon>
        <taxon>Strongyloidoidea</taxon>
        <taxon>Strongyloididae</taxon>
        <taxon>Parastrongyloides</taxon>
    </lineage>
</organism>
<dbReference type="Proteomes" id="UP000038045">
    <property type="component" value="Unplaced"/>
</dbReference>
<dbReference type="EC" id="6.2.1.3" evidence="6"/>
<feature type="domain" description="AMP-dependent synthetase/ligase" evidence="8">
    <location>
        <begin position="168"/>
        <end position="589"/>
    </location>
</feature>
<evidence type="ECO:0000256" key="3">
    <source>
        <dbReference type="ARBA" id="ARBA00022741"/>
    </source>
</evidence>
<dbReference type="AlphaFoldDB" id="A0A0N4ZWQ3"/>
<evidence type="ECO:0000256" key="5">
    <source>
        <dbReference type="ARBA" id="ARBA00022840"/>
    </source>
</evidence>
<keyword evidence="2" id="KW-0436">Ligase</keyword>
<keyword evidence="5" id="KW-0067">ATP-binding</keyword>
<evidence type="ECO:0000256" key="6">
    <source>
        <dbReference type="ARBA" id="ARBA00026121"/>
    </source>
</evidence>
<comment type="catalytic activity">
    <reaction evidence="7">
        <text>a long-chain fatty acid + ATP + CoA = a long-chain fatty acyl-CoA + AMP + diphosphate</text>
        <dbReference type="Rhea" id="RHEA:15421"/>
        <dbReference type="ChEBI" id="CHEBI:30616"/>
        <dbReference type="ChEBI" id="CHEBI:33019"/>
        <dbReference type="ChEBI" id="CHEBI:57287"/>
        <dbReference type="ChEBI" id="CHEBI:57560"/>
        <dbReference type="ChEBI" id="CHEBI:83139"/>
        <dbReference type="ChEBI" id="CHEBI:456215"/>
        <dbReference type="EC" id="6.2.1.3"/>
    </reaction>
</comment>
<reference evidence="10" key="1">
    <citation type="submission" date="2017-02" db="UniProtKB">
        <authorList>
            <consortium name="WormBaseParasite"/>
        </authorList>
    </citation>
    <scope>IDENTIFICATION</scope>
</reference>
<keyword evidence="9" id="KW-1185">Reference proteome</keyword>
<dbReference type="GO" id="GO:0005783">
    <property type="term" value="C:endoplasmic reticulum"/>
    <property type="evidence" value="ECO:0007669"/>
    <property type="project" value="TreeGrafter"/>
</dbReference>
<evidence type="ECO:0000256" key="7">
    <source>
        <dbReference type="ARBA" id="ARBA00036813"/>
    </source>
</evidence>
<evidence type="ECO:0000313" key="10">
    <source>
        <dbReference type="WBParaSite" id="PTRK_0001311900.1"/>
    </source>
</evidence>
<dbReference type="GO" id="GO:0005811">
    <property type="term" value="C:lipid droplet"/>
    <property type="evidence" value="ECO:0007669"/>
    <property type="project" value="TreeGrafter"/>
</dbReference>
<accession>A0A0N4ZWQ3</accession>
<dbReference type="WBParaSite" id="PTRK_0001311900.1">
    <property type="protein sequence ID" value="PTRK_0001311900.1"/>
    <property type="gene ID" value="PTRK_0001311900"/>
</dbReference>
<sequence>MLRIVEKSFKQKNFKERLNLIKRNSQYSSTVVAQEIPEKVLQRITTTEETKEIPINEDVKSLPNIGILAIKTIFLLSDIFAYIPNKIIGEGKRNIELSNQIKAIPSISNDPSSPWINTKTIDTGLEIAPFEGCKNLHQIWENAVASNVDKDILGVREVRGLYKAPGQPYKVDLGDFRWFTYNEIDNEIEILSRKFRENGLKKGDKIVIFSETRKEWMITALTAFKEGFPLVTIYSTLGEEAVAHAVNETGGKFLMTSVDQLEKLEKIKDKMPGLDKIICFDDRYSNHVLPVQKTLGNISVIEYEKFLSSPNNDEIDMTPVTIVEEDHAIIMYTSGTTSAPKGVILTNGNLIAAASGMSGYEGLGGFLDEKNEIIASYLPLAHIFELMVELRCISHGIKIGYCSPQTLIDGAPRLYKHSECDLKALKPTTMAVVPAVLNKMRSAVEDKLASKPVFIQKFFDICYDRKSERYDKGLGTPILDKILFYKFKEPLGGNIRKIVCGGAPLDLDTQRFAKICFSDRVHLGYGLTETCAVTCLNHPYERDEGNVGPPLPCVEILLREWPEGKYYPSNEKPQGEILIHGGNVFTGYFNRDVTEDFVIINGKRYFCTGDIGEFTINGNLKIIDRKKDLVKLCHGEYVALGKIESSLISNPYVDNICLYAHSDMDYLIALIVANKVNIEKLGSQLKIAGSFDDLCKNQRIRNYVADDINKTTSGNLNKFEIPRKVILFSKPWTSQDGLLTDAMKIKRKAIEAKFKEEIEKIYTPINNFVHHDHKYHGTIH</sequence>
<dbReference type="InterPro" id="IPR042099">
    <property type="entry name" value="ANL_N_sf"/>
</dbReference>
<dbReference type="Gene3D" id="3.40.50.12780">
    <property type="entry name" value="N-terminal domain of ligase-like"/>
    <property type="match status" value="1"/>
</dbReference>
<dbReference type="InterPro" id="IPR020845">
    <property type="entry name" value="AMP-binding_CS"/>
</dbReference>
<keyword evidence="4" id="KW-0443">Lipid metabolism</keyword>
<dbReference type="GO" id="GO:0005524">
    <property type="term" value="F:ATP binding"/>
    <property type="evidence" value="ECO:0007669"/>
    <property type="project" value="UniProtKB-KW"/>
</dbReference>
<keyword evidence="3" id="KW-0547">Nucleotide-binding</keyword>
<comment type="similarity">
    <text evidence="1">Belongs to the ATP-dependent AMP-binding enzyme family.</text>
</comment>
<dbReference type="PROSITE" id="PS00455">
    <property type="entry name" value="AMP_BINDING"/>
    <property type="match status" value="1"/>
</dbReference>
<proteinExistence type="inferred from homology"/>
<protein>
    <recommendedName>
        <fullName evidence="6">long-chain-fatty-acid--CoA ligase</fullName>
        <ecNumber evidence="6">6.2.1.3</ecNumber>
    </recommendedName>
</protein>
<dbReference type="PANTHER" id="PTHR43272">
    <property type="entry name" value="LONG-CHAIN-FATTY-ACID--COA LIGASE"/>
    <property type="match status" value="1"/>
</dbReference>
<evidence type="ECO:0000259" key="8">
    <source>
        <dbReference type="Pfam" id="PF00501"/>
    </source>
</evidence>
<dbReference type="GO" id="GO:0005886">
    <property type="term" value="C:plasma membrane"/>
    <property type="evidence" value="ECO:0007669"/>
    <property type="project" value="TreeGrafter"/>
</dbReference>
<evidence type="ECO:0000313" key="9">
    <source>
        <dbReference type="Proteomes" id="UP000038045"/>
    </source>
</evidence>
<dbReference type="InterPro" id="IPR000873">
    <property type="entry name" value="AMP-dep_synth/lig_dom"/>
</dbReference>
<evidence type="ECO:0000256" key="2">
    <source>
        <dbReference type="ARBA" id="ARBA00022598"/>
    </source>
</evidence>
<evidence type="ECO:0000256" key="4">
    <source>
        <dbReference type="ARBA" id="ARBA00022832"/>
    </source>
</evidence>
<dbReference type="GO" id="GO:0035336">
    <property type="term" value="P:long-chain fatty-acyl-CoA metabolic process"/>
    <property type="evidence" value="ECO:0007669"/>
    <property type="project" value="TreeGrafter"/>
</dbReference>
<dbReference type="PANTHER" id="PTHR43272:SF83">
    <property type="entry name" value="ACYL-COA SYNTHETASE LONG-CHAIN, ISOFORM J"/>
    <property type="match status" value="1"/>
</dbReference>
<name>A0A0N4ZWQ3_PARTI</name>
<dbReference type="STRING" id="131310.A0A0N4ZWQ3"/>
<dbReference type="Pfam" id="PF00501">
    <property type="entry name" value="AMP-binding"/>
    <property type="match status" value="1"/>
</dbReference>